<evidence type="ECO:0008006" key="7">
    <source>
        <dbReference type="Google" id="ProtNLM"/>
    </source>
</evidence>
<evidence type="ECO:0000256" key="2">
    <source>
        <dbReference type="ARBA" id="ARBA00008954"/>
    </source>
</evidence>
<dbReference type="InterPro" id="IPR015421">
    <property type="entry name" value="PyrdxlP-dep_Trfase_major"/>
</dbReference>
<evidence type="ECO:0000256" key="1">
    <source>
        <dbReference type="ARBA" id="ARBA00001933"/>
    </source>
</evidence>
<keyword evidence="3" id="KW-0032">Aminotransferase</keyword>
<dbReference type="GO" id="GO:0009450">
    <property type="term" value="P:gamma-aminobutyric acid catabolic process"/>
    <property type="evidence" value="ECO:0007669"/>
    <property type="project" value="TreeGrafter"/>
</dbReference>
<dbReference type="GO" id="GO:0030170">
    <property type="term" value="F:pyridoxal phosphate binding"/>
    <property type="evidence" value="ECO:0007669"/>
    <property type="project" value="InterPro"/>
</dbReference>
<comment type="similarity">
    <text evidence="2">Belongs to the class-III pyridoxal-phosphate-dependent aminotransferase family.</text>
</comment>
<dbReference type="AlphaFoldDB" id="A0A382XV68"/>
<feature type="non-terminal residue" evidence="6">
    <location>
        <position position="251"/>
    </location>
</feature>
<dbReference type="PANTHER" id="PTHR43206:SF2">
    <property type="entry name" value="4-AMINOBUTYRATE AMINOTRANSFERASE GABT"/>
    <property type="match status" value="1"/>
</dbReference>
<dbReference type="Gene3D" id="3.90.1150.10">
    <property type="entry name" value="Aspartate Aminotransferase, domain 1"/>
    <property type="match status" value="1"/>
</dbReference>
<keyword evidence="4" id="KW-0808">Transferase</keyword>
<dbReference type="InterPro" id="IPR015422">
    <property type="entry name" value="PyrdxlP-dep_Trfase_small"/>
</dbReference>
<dbReference type="InterPro" id="IPR015424">
    <property type="entry name" value="PyrdxlP-dep_Trfase"/>
</dbReference>
<gene>
    <name evidence="6" type="ORF">METZ01_LOCUS427727</name>
</gene>
<proteinExistence type="inferred from homology"/>
<dbReference type="SUPFAM" id="SSF53383">
    <property type="entry name" value="PLP-dependent transferases"/>
    <property type="match status" value="1"/>
</dbReference>
<accession>A0A382XV68</accession>
<dbReference type="InterPro" id="IPR005814">
    <property type="entry name" value="Aminotrans_3"/>
</dbReference>
<name>A0A382XV68_9ZZZZ</name>
<dbReference type="PANTHER" id="PTHR43206">
    <property type="entry name" value="AMINOTRANSFERASE"/>
    <property type="match status" value="1"/>
</dbReference>
<reference evidence="6" key="1">
    <citation type="submission" date="2018-05" db="EMBL/GenBank/DDBJ databases">
        <authorList>
            <person name="Lanie J.A."/>
            <person name="Ng W.-L."/>
            <person name="Kazmierczak K.M."/>
            <person name="Andrzejewski T.M."/>
            <person name="Davidsen T.M."/>
            <person name="Wayne K.J."/>
            <person name="Tettelin H."/>
            <person name="Glass J.I."/>
            <person name="Rusch D."/>
            <person name="Podicherti R."/>
            <person name="Tsui H.-C.T."/>
            <person name="Winkler M.E."/>
        </authorList>
    </citation>
    <scope>NUCLEOTIDE SEQUENCE</scope>
</reference>
<comment type="cofactor">
    <cofactor evidence="1">
        <name>pyridoxal 5'-phosphate</name>
        <dbReference type="ChEBI" id="CHEBI:597326"/>
    </cofactor>
</comment>
<evidence type="ECO:0000256" key="3">
    <source>
        <dbReference type="ARBA" id="ARBA00022576"/>
    </source>
</evidence>
<protein>
    <recommendedName>
        <fullName evidence="7">L-lysine 6-transaminase</fullName>
    </recommendedName>
</protein>
<keyword evidence="5" id="KW-0663">Pyridoxal phosphate</keyword>
<dbReference type="GO" id="GO:0008483">
    <property type="term" value="F:transaminase activity"/>
    <property type="evidence" value="ECO:0007669"/>
    <property type="project" value="UniProtKB-KW"/>
</dbReference>
<dbReference type="Pfam" id="PF00202">
    <property type="entry name" value="Aminotran_3"/>
    <property type="match status" value="1"/>
</dbReference>
<evidence type="ECO:0000256" key="4">
    <source>
        <dbReference type="ARBA" id="ARBA00022679"/>
    </source>
</evidence>
<sequence>MGKINFQDTRATIAKHLLADGMEQVIDLQKSHGSWMVDGRNGKEYLDLFSMFASMSIGYNHPYVLENKDRLTAAAINKPTNSDIYSPYMAELVQMLERVAQPKYLPYTFFIEGGGLAIENALKTAFDWKVRKNIEKGKGEIGHQIIHFNECFHGRTGYTMSLTDSPDPRKVKYFPKFDWPRISNPKIHFPMDEAAVADAEKKAIQEIKNAIVAHSDDVAALIIEPIQGEGGDNHFRNEFFQELRTLADENE</sequence>
<evidence type="ECO:0000313" key="6">
    <source>
        <dbReference type="EMBL" id="SVD74873.1"/>
    </source>
</evidence>
<dbReference type="EMBL" id="UINC01170700">
    <property type="protein sequence ID" value="SVD74873.1"/>
    <property type="molecule type" value="Genomic_DNA"/>
</dbReference>
<evidence type="ECO:0000256" key="5">
    <source>
        <dbReference type="ARBA" id="ARBA00022898"/>
    </source>
</evidence>
<dbReference type="Gene3D" id="3.40.640.10">
    <property type="entry name" value="Type I PLP-dependent aspartate aminotransferase-like (Major domain)"/>
    <property type="match status" value="1"/>
</dbReference>
<organism evidence="6">
    <name type="scientific">marine metagenome</name>
    <dbReference type="NCBI Taxonomy" id="408172"/>
    <lineage>
        <taxon>unclassified sequences</taxon>
        <taxon>metagenomes</taxon>
        <taxon>ecological metagenomes</taxon>
    </lineage>
</organism>